<feature type="domain" description="CAAX prenyl protease 2/Lysostaphin resistance protein A-like" evidence="2">
    <location>
        <begin position="193"/>
        <end position="280"/>
    </location>
</feature>
<feature type="non-terminal residue" evidence="3">
    <location>
        <position position="1"/>
    </location>
</feature>
<dbReference type="InterPro" id="IPR052710">
    <property type="entry name" value="CAAX_protease"/>
</dbReference>
<feature type="transmembrane region" description="Helical" evidence="1">
    <location>
        <begin position="194"/>
        <end position="213"/>
    </location>
</feature>
<evidence type="ECO:0000259" key="2">
    <source>
        <dbReference type="Pfam" id="PF02517"/>
    </source>
</evidence>
<dbReference type="PANTHER" id="PTHR36435:SF1">
    <property type="entry name" value="CAAX AMINO TERMINAL PROTEASE FAMILY PROTEIN"/>
    <property type="match status" value="1"/>
</dbReference>
<comment type="caution">
    <text evidence="3">The sequence shown here is derived from an EMBL/GenBank/DDBJ whole genome shotgun (WGS) entry which is preliminary data.</text>
</comment>
<evidence type="ECO:0000256" key="1">
    <source>
        <dbReference type="SAM" id="Phobius"/>
    </source>
</evidence>
<keyword evidence="1" id="KW-0472">Membrane</keyword>
<gene>
    <name evidence="3" type="ORF">EZS27_032324</name>
</gene>
<organism evidence="3">
    <name type="scientific">termite gut metagenome</name>
    <dbReference type="NCBI Taxonomy" id="433724"/>
    <lineage>
        <taxon>unclassified sequences</taxon>
        <taxon>metagenomes</taxon>
        <taxon>organismal metagenomes</taxon>
    </lineage>
</organism>
<reference evidence="3" key="1">
    <citation type="submission" date="2019-03" db="EMBL/GenBank/DDBJ databases">
        <title>Single cell metagenomics reveals metabolic interactions within the superorganism composed of flagellate Streblomastix strix and complex community of Bacteroidetes bacteria on its surface.</title>
        <authorList>
            <person name="Treitli S.C."/>
            <person name="Kolisko M."/>
            <person name="Husnik F."/>
            <person name="Keeling P."/>
            <person name="Hampl V."/>
        </authorList>
    </citation>
    <scope>NUCLEOTIDE SEQUENCE</scope>
    <source>
        <strain evidence="3">STM</strain>
    </source>
</reference>
<keyword evidence="1" id="KW-1133">Transmembrane helix</keyword>
<feature type="transmembrane region" description="Helical" evidence="1">
    <location>
        <begin position="303"/>
        <end position="322"/>
    </location>
</feature>
<dbReference type="PANTHER" id="PTHR36435">
    <property type="entry name" value="SLR1288 PROTEIN"/>
    <property type="match status" value="1"/>
</dbReference>
<dbReference type="EMBL" id="SNRY01004489">
    <property type="protein sequence ID" value="KAA6317531.1"/>
    <property type="molecule type" value="Genomic_DNA"/>
</dbReference>
<feature type="transmembrane region" description="Helical" evidence="1">
    <location>
        <begin position="86"/>
        <end position="105"/>
    </location>
</feature>
<protein>
    <recommendedName>
        <fullName evidence="2">CAAX prenyl protease 2/Lysostaphin resistance protein A-like domain-containing protein</fullName>
    </recommendedName>
</protein>
<dbReference type="Pfam" id="PF02517">
    <property type="entry name" value="Rce1-like"/>
    <property type="match status" value="1"/>
</dbReference>
<dbReference type="GO" id="GO:0004175">
    <property type="term" value="F:endopeptidase activity"/>
    <property type="evidence" value="ECO:0007669"/>
    <property type="project" value="UniProtKB-ARBA"/>
</dbReference>
<dbReference type="InterPro" id="IPR003675">
    <property type="entry name" value="Rce1/LyrA-like_dom"/>
</dbReference>
<keyword evidence="1" id="KW-0812">Transmembrane</keyword>
<accession>A0A5J4Q9Z6</accession>
<feature type="transmembrane region" description="Helical" evidence="1">
    <location>
        <begin position="148"/>
        <end position="169"/>
    </location>
</feature>
<feature type="transmembrane region" description="Helical" evidence="1">
    <location>
        <begin position="117"/>
        <end position="136"/>
    </location>
</feature>
<dbReference type="AlphaFoldDB" id="A0A5J4Q9Z6"/>
<dbReference type="GO" id="GO:0080120">
    <property type="term" value="P:CAAX-box protein maturation"/>
    <property type="evidence" value="ECO:0007669"/>
    <property type="project" value="UniProtKB-ARBA"/>
</dbReference>
<feature type="transmembrane region" description="Helical" evidence="1">
    <location>
        <begin position="234"/>
        <end position="260"/>
    </location>
</feature>
<proteinExistence type="predicted"/>
<evidence type="ECO:0000313" key="3">
    <source>
        <dbReference type="EMBL" id="KAA6317531.1"/>
    </source>
</evidence>
<sequence>YGIGMFGQLSNQFFLRSCLFYLGKSAGQRSKINHACSGNILIVRYYYCHQRNSKIRRQNYTFRNIMIGNMTNNVFICAMKAVFKVILIYLAIQLPVTLIIGVIPFVRLLHFDYQESILPVLFSILVIDSLTLIYLWKAGYIGKERHTWSFVSVGWLAFAVLITFPAIFLSDCLLSHLTWLPDIMEQEFERIQSYWFGIILITLIGPVFEEILFRGAITKLLLKQYAPPKAIVISALLFGIIHGNPVQIIGAGLIGLLLAWTYYKTASLIPCIIIHVINNSTSVFLTKTYPEADYLKDIMPKSVYYILLALFLALLIGAYWGLKKQSSPVTWKQE</sequence>
<name>A0A5J4Q9Z6_9ZZZZ</name>